<comment type="similarity">
    <text evidence="2 6">Belongs to the PstS family.</text>
</comment>
<keyword evidence="7" id="KW-1133">Transmembrane helix</keyword>
<evidence type="ECO:0000256" key="5">
    <source>
        <dbReference type="ARBA" id="ARBA00022592"/>
    </source>
</evidence>
<dbReference type="Gene3D" id="3.40.190.10">
    <property type="entry name" value="Periplasmic binding protein-like II"/>
    <property type="match status" value="2"/>
</dbReference>
<dbReference type="OrthoDB" id="9790048at2"/>
<feature type="transmembrane region" description="Helical" evidence="7">
    <location>
        <begin position="6"/>
        <end position="25"/>
    </location>
</feature>
<evidence type="ECO:0000256" key="6">
    <source>
        <dbReference type="PIRNR" id="PIRNR002756"/>
    </source>
</evidence>
<proteinExistence type="inferred from homology"/>
<dbReference type="CDD" id="cd13565">
    <property type="entry name" value="PBP2_PstS"/>
    <property type="match status" value="1"/>
</dbReference>
<evidence type="ECO:0000256" key="4">
    <source>
        <dbReference type="ARBA" id="ARBA00022448"/>
    </source>
</evidence>
<dbReference type="PIRSF" id="PIRSF002756">
    <property type="entry name" value="PstS"/>
    <property type="match status" value="1"/>
</dbReference>
<keyword evidence="5 6" id="KW-0592">Phosphate transport</keyword>
<sequence length="362" mass="39102">MSRGTIVRLIAIVFVGVGPSLLLFYSSSLFETSTAPAYVRLKTGGTSVAQIILENRWRAAYREDSGVDVEYDSTGSTAGVTKTLDGEYAIGFVHAPLTDKQKYAARAKGGEIAHVPVVICAVVPVYHIKSLEDKPPLNFTADVLAGLFLGKITRWNDPALRAINPGVALPDVPVVVVHRGDSSGTTSLFTEYLAGASELWRNEVGSVGSEVVWPVGAGVARSQGMADTVHLTEGAIGYLDLVNVFDIDLHLQYGAVQNCDKTAFIRAEPENMTAAARAAWVSEDSELKLTNRSGADVYPICGVIWAVCYQSQPAERRRVVVDFLNWVTHDGQQFASRTAYAPLPNELVARADRVIQSIHAAR</sequence>
<evidence type="ECO:0000256" key="7">
    <source>
        <dbReference type="SAM" id="Phobius"/>
    </source>
</evidence>
<evidence type="ECO:0000256" key="1">
    <source>
        <dbReference type="ARBA" id="ARBA00002841"/>
    </source>
</evidence>
<keyword evidence="7" id="KW-0812">Transmembrane</keyword>
<dbReference type="GO" id="GO:0042301">
    <property type="term" value="F:phosphate ion binding"/>
    <property type="evidence" value="ECO:0007669"/>
    <property type="project" value="InterPro"/>
</dbReference>
<accession>A0A225D3E0</accession>
<dbReference type="InterPro" id="IPR005673">
    <property type="entry name" value="ABC_phos-bd_PstS"/>
</dbReference>
<evidence type="ECO:0000256" key="3">
    <source>
        <dbReference type="ARBA" id="ARBA00011529"/>
    </source>
</evidence>
<dbReference type="RefSeq" id="WP_088259094.1">
    <property type="nucleotide sequence ID" value="NZ_NIDE01000017.1"/>
</dbReference>
<evidence type="ECO:0000313" key="9">
    <source>
        <dbReference type="EMBL" id="OWK36022.1"/>
    </source>
</evidence>
<dbReference type="Proteomes" id="UP000214646">
    <property type="component" value="Unassembled WGS sequence"/>
</dbReference>
<comment type="function">
    <text evidence="1">Part of the ABC transporter complex PstSACB involved in phosphate import.</text>
</comment>
<evidence type="ECO:0000256" key="2">
    <source>
        <dbReference type="ARBA" id="ARBA00008725"/>
    </source>
</evidence>
<dbReference type="EMBL" id="NIDE01000017">
    <property type="protein sequence ID" value="OWK36022.1"/>
    <property type="molecule type" value="Genomic_DNA"/>
</dbReference>
<evidence type="ECO:0000313" key="10">
    <source>
        <dbReference type="Proteomes" id="UP000214646"/>
    </source>
</evidence>
<dbReference type="PANTHER" id="PTHR42996">
    <property type="entry name" value="PHOSPHATE-BINDING PROTEIN PSTS"/>
    <property type="match status" value="1"/>
</dbReference>
<dbReference type="GO" id="GO:0035435">
    <property type="term" value="P:phosphate ion transmembrane transport"/>
    <property type="evidence" value="ECO:0007669"/>
    <property type="project" value="InterPro"/>
</dbReference>
<protein>
    <recommendedName>
        <fullName evidence="6">Phosphate-binding protein</fullName>
    </recommendedName>
</protein>
<dbReference type="InterPro" id="IPR024370">
    <property type="entry name" value="PBP_domain"/>
</dbReference>
<dbReference type="GO" id="GO:0043190">
    <property type="term" value="C:ATP-binding cassette (ABC) transporter complex"/>
    <property type="evidence" value="ECO:0007669"/>
    <property type="project" value="InterPro"/>
</dbReference>
<organism evidence="9 10">
    <name type="scientific">Fimbriiglobus ruber</name>
    <dbReference type="NCBI Taxonomy" id="1908690"/>
    <lineage>
        <taxon>Bacteria</taxon>
        <taxon>Pseudomonadati</taxon>
        <taxon>Planctomycetota</taxon>
        <taxon>Planctomycetia</taxon>
        <taxon>Gemmatales</taxon>
        <taxon>Gemmataceae</taxon>
        <taxon>Fimbriiglobus</taxon>
    </lineage>
</organism>
<comment type="caution">
    <text evidence="9">The sequence shown here is derived from an EMBL/GenBank/DDBJ whole genome shotgun (WGS) entry which is preliminary data.</text>
</comment>
<keyword evidence="7" id="KW-0472">Membrane</keyword>
<dbReference type="Pfam" id="PF12849">
    <property type="entry name" value="PBP_like_2"/>
    <property type="match status" value="1"/>
</dbReference>
<dbReference type="InterPro" id="IPR050962">
    <property type="entry name" value="Phosphate-bind_PstS"/>
</dbReference>
<name>A0A225D3E0_9BACT</name>
<dbReference type="SUPFAM" id="SSF53850">
    <property type="entry name" value="Periplasmic binding protein-like II"/>
    <property type="match status" value="1"/>
</dbReference>
<dbReference type="NCBIfam" id="TIGR00975">
    <property type="entry name" value="3a0107s03"/>
    <property type="match status" value="1"/>
</dbReference>
<dbReference type="AlphaFoldDB" id="A0A225D3E0"/>
<dbReference type="PANTHER" id="PTHR42996:SF1">
    <property type="entry name" value="PHOSPHATE-BINDING PROTEIN PSTS"/>
    <property type="match status" value="1"/>
</dbReference>
<reference evidence="10" key="1">
    <citation type="submission" date="2017-06" db="EMBL/GenBank/DDBJ databases">
        <title>Genome analysis of Fimbriiglobus ruber SP5, the first member of the order Planctomycetales with confirmed chitinolytic capability.</title>
        <authorList>
            <person name="Ravin N.V."/>
            <person name="Rakitin A.L."/>
            <person name="Ivanova A.A."/>
            <person name="Beletsky A.V."/>
            <person name="Kulichevskaya I.S."/>
            <person name="Mardanov A.V."/>
            <person name="Dedysh S.N."/>
        </authorList>
    </citation>
    <scope>NUCLEOTIDE SEQUENCE [LARGE SCALE GENOMIC DNA]</scope>
    <source>
        <strain evidence="10">SP5</strain>
    </source>
</reference>
<feature type="domain" description="PBP" evidence="8">
    <location>
        <begin position="33"/>
        <end position="329"/>
    </location>
</feature>
<evidence type="ECO:0000259" key="8">
    <source>
        <dbReference type="Pfam" id="PF12849"/>
    </source>
</evidence>
<comment type="subunit">
    <text evidence="3">The complex is composed of two ATP-binding proteins (PstB), two transmembrane proteins (PstC and PstA) and a solute-binding protein (PstS).</text>
</comment>
<keyword evidence="4 6" id="KW-0813">Transport</keyword>
<keyword evidence="10" id="KW-1185">Reference proteome</keyword>
<gene>
    <name evidence="9" type="ORF">FRUB_08585</name>
</gene>